<dbReference type="RefSeq" id="WP_342627501.1">
    <property type="nucleotide sequence ID" value="NZ_CP152276.1"/>
</dbReference>
<sequence>MTTLHLAINFQSCGVLRAKMRPGDRVISLLYEIVGRPLPTEAEEKDFFSSGNLAATTPELVHWAPPLYEKSGREIKNTLDLEEIAENNEDIEIYLESTPNSILKTAQCTAFLLRNPRFRARLTLNLLHISPENSEMVEIERVSVDEKKSVLLRELWAAIRSKNPVPLYQMLSVAEEIHEIFEKNIRKILEDFPSVENGLSRTEAVILSLIEKGYCTHRTLFAALHNRRDALPTDYWLIGSIIASFGNCHDKILDGVPGGQFNLSMHDDRAAYTTWMNGEWKLTETGRSIIEGKIDLSACHEINRWVGGVHLTNDALWRWDARSEKLLSPIDWQPKQ</sequence>
<proteinExistence type="predicted"/>
<name>A0ABZ3D1J4_9PROT</name>
<dbReference type="Proteomes" id="UP001449795">
    <property type="component" value="Chromosome"/>
</dbReference>
<evidence type="ECO:0000313" key="1">
    <source>
        <dbReference type="EMBL" id="XAE41624.1"/>
    </source>
</evidence>
<protein>
    <submittedName>
        <fullName evidence="1">Uncharacterized protein</fullName>
    </submittedName>
</protein>
<gene>
    <name evidence="1" type="ORF">AAC691_15210</name>
</gene>
<dbReference type="EMBL" id="CP152276">
    <property type="protein sequence ID" value="XAE41624.1"/>
    <property type="molecule type" value="Genomic_DNA"/>
</dbReference>
<keyword evidence="2" id="KW-1185">Reference proteome</keyword>
<evidence type="ECO:0000313" key="2">
    <source>
        <dbReference type="Proteomes" id="UP001449795"/>
    </source>
</evidence>
<organism evidence="1 2">
    <name type="scientific">Nguyenibacter vanlangensis</name>
    <dbReference type="NCBI Taxonomy" id="1216886"/>
    <lineage>
        <taxon>Bacteria</taxon>
        <taxon>Pseudomonadati</taxon>
        <taxon>Pseudomonadota</taxon>
        <taxon>Alphaproteobacteria</taxon>
        <taxon>Acetobacterales</taxon>
        <taxon>Acetobacteraceae</taxon>
        <taxon>Nguyenibacter</taxon>
    </lineage>
</organism>
<accession>A0ABZ3D1J4</accession>
<reference evidence="1 2" key="1">
    <citation type="submission" date="2024-04" db="EMBL/GenBank/DDBJ databases">
        <title>Complete genome sequence of Nguyenibacter vanlangesis HBCM-1154, a strain capable of nitrogen fixation, IAA production, and phosphorus solubilization isolated from sugarcane soil.</title>
        <authorList>
            <person name="MY HANH P."/>
        </authorList>
    </citation>
    <scope>NUCLEOTIDE SEQUENCE [LARGE SCALE GENOMIC DNA]</scope>
    <source>
        <strain evidence="1 2">HBCM 1154</strain>
    </source>
</reference>